<evidence type="ECO:0000259" key="7">
    <source>
        <dbReference type="Pfam" id="PF04357"/>
    </source>
</evidence>
<keyword evidence="2 6" id="KW-0812">Transmembrane</keyword>
<accession>A0A4R3YBI3</accession>
<proteinExistence type="predicted"/>
<evidence type="ECO:0000256" key="1">
    <source>
        <dbReference type="ARBA" id="ARBA00004167"/>
    </source>
</evidence>
<evidence type="ECO:0000256" key="6">
    <source>
        <dbReference type="SAM" id="Phobius"/>
    </source>
</evidence>
<dbReference type="GO" id="GO:0009306">
    <property type="term" value="P:protein secretion"/>
    <property type="evidence" value="ECO:0007669"/>
    <property type="project" value="InterPro"/>
</dbReference>
<evidence type="ECO:0000256" key="5">
    <source>
        <dbReference type="SAM" id="MobiDB-lite"/>
    </source>
</evidence>
<name>A0A4R3YBI3_9PAST</name>
<sequence>MNTKNHQIPQPEQQADQAIEKTTPDHAEASTAPTKRKKCGWRKWLCATLSLLLLLVLGLIALLSSGYGQRGLLKLADNWLDELKIEQVSGNLSDGLLLHNLEYHSQGISVSVAQARAQLQFSCLWQRRLCLDDVSLHQVNVGVDTALLPPSDENQSASGEMRRITLPLEIEVNNVSLTEVNTQVDNMHVVLNRFQTALSLNNQQGLTIQPTEIQQLLVTMSGDKTQQATPEITQAEGSTAPIDWQALQQQLANPLLGKLQQVILPFDIHLLGLHGRDWHYLEQRENGLNIAIPTVDLLADASGEQVQLQQLKINSDLLDLNGQGSITLAQDFPLNVQIDADIYPLLQNEVLLLPQSAVKLRLDGALKQTAVLQLETQGAADLQLDGQFQLNQANNPFQIHLTSPLFRYPFTAAEQTADTPPQVRLQNLDLQLHGDLAQYQIALSSQADGQDIPPANLQLNAQGTIADLEIQQLLLEALQGKLDLQGKLAWRNGVEWQSAVKLDGIDTRNYLPEWKALLNGGLQTQGAVNGEQWQVELSEVAIDGRLNNQPLQLSGKLQSTNEQLLNADQLKLVYGNNTILLNGHVDQQSNLQADIDAPNLAGLLPQLSASLNGRINLQGSVQKPSADIDLVSKNIDYQDFQLRNLSVKGKIDMDEMIAGALYLNLNSFQYGDIKLQQTKLIAEGNEKNHKLNLRTGGDPVSGTLNIYGSFDRAKALWQGTLSQIRLNSPVGDWRNNQNVQLSFNAAKTEADISAHCWVNQQAQLCFPQPFKAGIQGDIPFELKQINLAMVNSFLEQNSQASGIVNGKGSVAWYSDKPFQLALALDSNELGFKQRIDYRTFQIALHNLKINSQIQDNNLTLKAQTDINRQGKLVTNLTIGDLAASRQLSGDIQLQRFNLNLLSQLLAKGESISGNINSNLKLGGNLQTPLLNGRFELDSLRAKMYSMPFAISDGQLSLTFNGTNSTLNGIIKTPDSQLNLNGSASWRSLEQWQAQIAAQGNRFRLDLPGIAKIDVSPNVEAKVTPQLLSLTGNVDVPWARIEIEELPESAVGNSSDLVIVDSKNRATIRQALQTSTLQQQNGMLISSNIMLNIGNDVLLDAYGLRANLNGTLSVRQEKTLGLYGQVNIQNGRYASFGQDLLIRRGQISFSGLASQPFLNIEAIRNPEAMENSKVVAGIKVTGIAEQPDVVVFSEPGMSQDEALSYLLTGRGLSSSGDSASSASIGAAMLGLGLAKSGKLVGGIGEAFGISDLSLDTAGIGDSSQVVVSGNITPRLQVKYGVGLFQPLAELTLRYKILPQLYLQSVSGVNQAFDLLYQFEF</sequence>
<dbReference type="Proteomes" id="UP000305526">
    <property type="component" value="Unassembled WGS sequence"/>
</dbReference>
<evidence type="ECO:0000256" key="4">
    <source>
        <dbReference type="ARBA" id="ARBA00023136"/>
    </source>
</evidence>
<feature type="region of interest" description="Disordered" evidence="5">
    <location>
        <begin position="1"/>
        <end position="34"/>
    </location>
</feature>
<dbReference type="PANTHER" id="PTHR36985:SF1">
    <property type="entry name" value="TRANSLOCATION AND ASSEMBLY MODULE SUBUNIT TAMB"/>
    <property type="match status" value="1"/>
</dbReference>
<gene>
    <name evidence="8" type="ORF">EDC16_102274</name>
    <name evidence="9" type="ORF">FHQ21_02505</name>
</gene>
<organism evidence="8 10">
    <name type="scientific">Testudinibacter aquarius</name>
    <dbReference type="NCBI Taxonomy" id="1524974"/>
    <lineage>
        <taxon>Bacteria</taxon>
        <taxon>Pseudomonadati</taxon>
        <taxon>Pseudomonadota</taxon>
        <taxon>Gammaproteobacteria</taxon>
        <taxon>Pasteurellales</taxon>
        <taxon>Pasteurellaceae</taxon>
        <taxon>Testudinibacter</taxon>
    </lineage>
</organism>
<dbReference type="EMBL" id="VDGV01000012">
    <property type="protein sequence ID" value="TNG93174.1"/>
    <property type="molecule type" value="Genomic_DNA"/>
</dbReference>
<evidence type="ECO:0000256" key="2">
    <source>
        <dbReference type="ARBA" id="ARBA00022692"/>
    </source>
</evidence>
<evidence type="ECO:0000313" key="11">
    <source>
        <dbReference type="Proteomes" id="UP000305526"/>
    </source>
</evidence>
<dbReference type="RefSeq" id="WP_132965276.1">
    <property type="nucleotide sequence ID" value="NZ_LEKL01000012.1"/>
</dbReference>
<evidence type="ECO:0000313" key="10">
    <source>
        <dbReference type="Proteomes" id="UP000294619"/>
    </source>
</evidence>
<feature type="domain" description="Translocation and assembly module TamB C-terminal" evidence="7">
    <location>
        <begin position="975"/>
        <end position="1319"/>
    </location>
</feature>
<dbReference type="PANTHER" id="PTHR36985">
    <property type="entry name" value="TRANSLOCATION AND ASSEMBLY MODULE SUBUNIT TAMB"/>
    <property type="match status" value="1"/>
</dbReference>
<keyword evidence="4 6" id="KW-0472">Membrane</keyword>
<protein>
    <submittedName>
        <fullName evidence="8">Autotransporter secretion inner membrane protein TamB</fullName>
    </submittedName>
    <submittedName>
        <fullName evidence="9">Translocation/assembly module TamB</fullName>
    </submittedName>
</protein>
<dbReference type="GO" id="GO:0005886">
    <property type="term" value="C:plasma membrane"/>
    <property type="evidence" value="ECO:0007669"/>
    <property type="project" value="InterPro"/>
</dbReference>
<evidence type="ECO:0000313" key="8">
    <source>
        <dbReference type="EMBL" id="TCV89397.1"/>
    </source>
</evidence>
<feature type="compositionally biased region" description="Polar residues" evidence="5">
    <location>
        <begin position="1"/>
        <end position="16"/>
    </location>
</feature>
<keyword evidence="3 6" id="KW-1133">Transmembrane helix</keyword>
<dbReference type="EMBL" id="SMCP01000002">
    <property type="protein sequence ID" value="TCV89397.1"/>
    <property type="molecule type" value="Genomic_DNA"/>
</dbReference>
<reference evidence="8 10" key="1">
    <citation type="submission" date="2019-03" db="EMBL/GenBank/DDBJ databases">
        <title>Genomic Encyclopedia of Type Strains, Phase IV (KMG-IV): sequencing the most valuable type-strain genomes for metagenomic binning, comparative biology and taxonomic classification.</title>
        <authorList>
            <person name="Goeker M."/>
        </authorList>
    </citation>
    <scope>NUCLEOTIDE SEQUENCE [LARGE SCALE GENOMIC DNA]</scope>
    <source>
        <strain evidence="8 10">DSM 28140</strain>
    </source>
</reference>
<comment type="caution">
    <text evidence="8">The sequence shown here is derived from an EMBL/GenBank/DDBJ whole genome shotgun (WGS) entry which is preliminary data.</text>
</comment>
<dbReference type="Pfam" id="PF04357">
    <property type="entry name" value="TamB"/>
    <property type="match status" value="1"/>
</dbReference>
<feature type="compositionally biased region" description="Basic and acidic residues" evidence="5">
    <location>
        <begin position="18"/>
        <end position="28"/>
    </location>
</feature>
<evidence type="ECO:0000256" key="3">
    <source>
        <dbReference type="ARBA" id="ARBA00022989"/>
    </source>
</evidence>
<dbReference type="InterPro" id="IPR007452">
    <property type="entry name" value="TamB_C"/>
</dbReference>
<reference evidence="9 11" key="2">
    <citation type="submission" date="2019-05" db="EMBL/GenBank/DDBJ databases">
        <title>Pasteurellaceae isolates from reptiles.</title>
        <authorList>
            <person name="Bojesen A.M."/>
            <person name="Lund E."/>
        </authorList>
    </citation>
    <scope>NUCLEOTIDE SEQUENCE [LARGE SCALE GENOMIC DNA]</scope>
    <source>
        <strain evidence="9 11">ELNT2x</strain>
    </source>
</reference>
<feature type="transmembrane region" description="Helical" evidence="6">
    <location>
        <begin position="44"/>
        <end position="67"/>
    </location>
</feature>
<evidence type="ECO:0000313" key="9">
    <source>
        <dbReference type="EMBL" id="TNG93174.1"/>
    </source>
</evidence>
<dbReference type="GO" id="GO:0097347">
    <property type="term" value="C:TAM protein secretion complex"/>
    <property type="evidence" value="ECO:0007669"/>
    <property type="project" value="TreeGrafter"/>
</dbReference>
<comment type="subcellular location">
    <subcellularLocation>
        <location evidence="1">Membrane</location>
        <topology evidence="1">Single-pass membrane protein</topology>
    </subcellularLocation>
</comment>
<dbReference type="Proteomes" id="UP000294619">
    <property type="component" value="Unassembled WGS sequence"/>
</dbReference>
<keyword evidence="11" id="KW-1185">Reference proteome</keyword>